<evidence type="ECO:0000256" key="3">
    <source>
        <dbReference type="ARBA" id="ARBA00022679"/>
    </source>
</evidence>
<feature type="transmembrane region" description="Helical" evidence="7">
    <location>
        <begin position="61"/>
        <end position="82"/>
    </location>
</feature>
<dbReference type="InterPro" id="IPR003594">
    <property type="entry name" value="HATPase_dom"/>
</dbReference>
<dbReference type="Proteomes" id="UP000216998">
    <property type="component" value="Unassembled WGS sequence"/>
</dbReference>
<keyword evidence="7" id="KW-0812">Transmembrane</keyword>
<dbReference type="RefSeq" id="WP_094455763.1">
    <property type="nucleotide sequence ID" value="NZ_NOXU01000026.1"/>
</dbReference>
<accession>A0A255Z1G9</accession>
<evidence type="ECO:0000259" key="8">
    <source>
        <dbReference type="PROSITE" id="PS50109"/>
    </source>
</evidence>
<comment type="caution">
    <text evidence="9">The sequence shown here is derived from an EMBL/GenBank/DDBJ whole genome shotgun (WGS) entry which is preliminary data.</text>
</comment>
<feature type="transmembrane region" description="Helical" evidence="7">
    <location>
        <begin position="36"/>
        <end position="55"/>
    </location>
</feature>
<reference evidence="9 10" key="1">
    <citation type="submission" date="2017-07" db="EMBL/GenBank/DDBJ databases">
        <title>Niveispirillum cyanobacteriorum sp. nov., isolated from cyanobacterial aggregates in a eutrophic lake.</title>
        <authorList>
            <person name="Cai H."/>
        </authorList>
    </citation>
    <scope>NUCLEOTIDE SEQUENCE [LARGE SCALE GENOMIC DNA]</scope>
    <source>
        <strain evidence="10">TH1-14</strain>
    </source>
</reference>
<dbReference type="EC" id="2.7.13.3" evidence="2"/>
<protein>
    <recommendedName>
        <fullName evidence="2">histidine kinase</fullName>
        <ecNumber evidence="2">2.7.13.3</ecNumber>
    </recommendedName>
</protein>
<name>A0A255Z1G9_9PROT</name>
<feature type="domain" description="Histidine kinase" evidence="8">
    <location>
        <begin position="228"/>
        <end position="439"/>
    </location>
</feature>
<dbReference type="InterPro" id="IPR036097">
    <property type="entry name" value="HisK_dim/P_sf"/>
</dbReference>
<evidence type="ECO:0000256" key="2">
    <source>
        <dbReference type="ARBA" id="ARBA00012438"/>
    </source>
</evidence>
<organism evidence="9 10">
    <name type="scientific">Niveispirillum lacus</name>
    <dbReference type="NCBI Taxonomy" id="1981099"/>
    <lineage>
        <taxon>Bacteria</taxon>
        <taxon>Pseudomonadati</taxon>
        <taxon>Pseudomonadota</taxon>
        <taxon>Alphaproteobacteria</taxon>
        <taxon>Rhodospirillales</taxon>
        <taxon>Azospirillaceae</taxon>
        <taxon>Niveispirillum</taxon>
    </lineage>
</organism>
<dbReference type="SMART" id="SM00387">
    <property type="entry name" value="HATPase_c"/>
    <property type="match status" value="1"/>
</dbReference>
<keyword evidence="7" id="KW-0472">Membrane</keyword>
<dbReference type="InterPro" id="IPR047770">
    <property type="entry name" value="RegB"/>
</dbReference>
<evidence type="ECO:0000256" key="5">
    <source>
        <dbReference type="ARBA" id="ARBA00022777"/>
    </source>
</evidence>
<evidence type="ECO:0000313" key="9">
    <source>
        <dbReference type="EMBL" id="OYQ35302.1"/>
    </source>
</evidence>
<keyword evidence="4" id="KW-0547">Nucleotide-binding</keyword>
<dbReference type="InterPro" id="IPR050980">
    <property type="entry name" value="2C_sensor_his_kinase"/>
</dbReference>
<dbReference type="OrthoDB" id="9785252at2"/>
<dbReference type="Pfam" id="PF02518">
    <property type="entry name" value="HATPase_c"/>
    <property type="match status" value="1"/>
</dbReference>
<evidence type="ECO:0000256" key="6">
    <source>
        <dbReference type="ARBA" id="ARBA00022840"/>
    </source>
</evidence>
<dbReference type="EMBL" id="NOXU01000026">
    <property type="protein sequence ID" value="OYQ35302.1"/>
    <property type="molecule type" value="Genomic_DNA"/>
</dbReference>
<dbReference type="InterPro" id="IPR036890">
    <property type="entry name" value="HATPase_C_sf"/>
</dbReference>
<dbReference type="InterPro" id="IPR005467">
    <property type="entry name" value="His_kinase_dom"/>
</dbReference>
<feature type="transmembrane region" description="Helical" evidence="7">
    <location>
        <begin position="141"/>
        <end position="161"/>
    </location>
</feature>
<dbReference type="NCBIfam" id="NF033792">
    <property type="entry name" value="ActS_PrrB_HisK"/>
    <property type="match status" value="1"/>
</dbReference>
<dbReference type="Gene3D" id="3.30.565.10">
    <property type="entry name" value="Histidine kinase-like ATPase, C-terminal domain"/>
    <property type="match status" value="1"/>
</dbReference>
<dbReference type="SUPFAM" id="SSF55874">
    <property type="entry name" value="ATPase domain of HSP90 chaperone/DNA topoisomerase II/histidine kinase"/>
    <property type="match status" value="1"/>
</dbReference>
<keyword evidence="3" id="KW-0808">Transferase</keyword>
<dbReference type="PROSITE" id="PS50109">
    <property type="entry name" value="HIS_KIN"/>
    <property type="match status" value="1"/>
</dbReference>
<dbReference type="Gene3D" id="1.10.287.130">
    <property type="match status" value="1"/>
</dbReference>
<dbReference type="GO" id="GO:0005886">
    <property type="term" value="C:plasma membrane"/>
    <property type="evidence" value="ECO:0007669"/>
    <property type="project" value="TreeGrafter"/>
</dbReference>
<evidence type="ECO:0000256" key="1">
    <source>
        <dbReference type="ARBA" id="ARBA00000085"/>
    </source>
</evidence>
<evidence type="ECO:0000256" key="4">
    <source>
        <dbReference type="ARBA" id="ARBA00022741"/>
    </source>
</evidence>
<dbReference type="PANTHER" id="PTHR44936">
    <property type="entry name" value="SENSOR PROTEIN CREC"/>
    <property type="match status" value="1"/>
</dbReference>
<keyword evidence="6" id="KW-0067">ATP-binding</keyword>
<proteinExistence type="predicted"/>
<dbReference type="AlphaFoldDB" id="A0A255Z1G9"/>
<evidence type="ECO:0000256" key="7">
    <source>
        <dbReference type="SAM" id="Phobius"/>
    </source>
</evidence>
<sequence length="442" mass="46186">MSEAITNTTGSVSATRSGPALVSAEGRVSARTLITIRWIAVAGQFATLTTVMALFEFELALAQALAGVGVSVLVNLYAARRLATHPFLDDREAALYLAYDMVQLTALLYLTGGLDNPFAVLMLAPLTVAASALGRMAVIVLTSLAVCCFTGLALVATPLPWPGAEAAALPPLYRFGVWVALTLSAGFIAAYLYQVADGARRLSGALNASQDALARAQRASAVGALAAAAAHELGSPLGTIAVVAKELARDIPLDSPIAEDVALLQSQVARCRDILAELSRRPGDRGGAEPIVPLAALIETTAAPYLRHGIDLLIETVAEPEEGAPQVQSVPEMVHGLANILQNAMQFAHERVTVTADWTAPGLTLRVQDDGPGYPATLVARLGEPYVSGRNPAAREAAGNMGLGLFIAQTLLERSGASVRYMNGRAGGAVVVIRWKHPTFTV</sequence>
<dbReference type="PANTHER" id="PTHR44936:SF10">
    <property type="entry name" value="SENSOR PROTEIN RSTB"/>
    <property type="match status" value="1"/>
</dbReference>
<keyword evidence="5 9" id="KW-0418">Kinase</keyword>
<gene>
    <name evidence="9" type="ORF">CHU95_08790</name>
</gene>
<dbReference type="SUPFAM" id="SSF47384">
    <property type="entry name" value="Homodimeric domain of signal transducing histidine kinase"/>
    <property type="match status" value="1"/>
</dbReference>
<comment type="catalytic activity">
    <reaction evidence="1">
        <text>ATP + protein L-histidine = ADP + protein N-phospho-L-histidine.</text>
        <dbReference type="EC" id="2.7.13.3"/>
    </reaction>
</comment>
<keyword evidence="7" id="KW-1133">Transmembrane helix</keyword>
<feature type="transmembrane region" description="Helical" evidence="7">
    <location>
        <begin position="173"/>
        <end position="193"/>
    </location>
</feature>
<dbReference type="GO" id="GO:0000155">
    <property type="term" value="F:phosphorelay sensor kinase activity"/>
    <property type="evidence" value="ECO:0007669"/>
    <property type="project" value="InterPro"/>
</dbReference>
<evidence type="ECO:0000313" key="10">
    <source>
        <dbReference type="Proteomes" id="UP000216998"/>
    </source>
</evidence>
<keyword evidence="10" id="KW-1185">Reference proteome</keyword>
<dbReference type="GO" id="GO:0005524">
    <property type="term" value="F:ATP binding"/>
    <property type="evidence" value="ECO:0007669"/>
    <property type="project" value="UniProtKB-KW"/>
</dbReference>